<dbReference type="EMBL" id="RRYP01009021">
    <property type="protein sequence ID" value="TNV79358.1"/>
    <property type="molecule type" value="Genomic_DNA"/>
</dbReference>
<reference evidence="2" key="1">
    <citation type="submission" date="2019-06" db="EMBL/GenBank/DDBJ databases">
        <authorList>
            <person name="Zheng W."/>
        </authorList>
    </citation>
    <scope>NUCLEOTIDE SEQUENCE</scope>
    <source>
        <strain evidence="2">QDHG01</strain>
    </source>
</reference>
<evidence type="ECO:0000256" key="1">
    <source>
        <dbReference type="ARBA" id="ARBA00022737"/>
    </source>
</evidence>
<dbReference type="Proteomes" id="UP000785679">
    <property type="component" value="Unassembled WGS sequence"/>
</dbReference>
<proteinExistence type="predicted"/>
<sequence>MVPHGRGIKVDIAGKQLFEGWFRNGKVEGRVRRIANDPAGGFIVQTGEFKNDLASGMCTVKWPSGQYFHGSIQNGKRNGFGFIRYKDGVSFMGIWKDDQREGYGEMAYPNGIKLKGNWVNHKKEGMFKVEQEDALRGQVKTNIVIYSNDERA</sequence>
<keyword evidence="3" id="KW-1185">Reference proteome</keyword>
<protein>
    <submittedName>
        <fullName evidence="2">Uncharacterized protein</fullName>
    </submittedName>
</protein>
<dbReference type="OrthoDB" id="184064at2759"/>
<dbReference type="InterPro" id="IPR003409">
    <property type="entry name" value="MORN"/>
</dbReference>
<dbReference type="Gene3D" id="2.20.110.10">
    <property type="entry name" value="Histone H3 K4-specific methyltransferase SET7/9 N-terminal domain"/>
    <property type="match status" value="1"/>
</dbReference>
<dbReference type="Pfam" id="PF02493">
    <property type="entry name" value="MORN"/>
    <property type="match status" value="3"/>
</dbReference>
<dbReference type="AlphaFoldDB" id="A0A8J8NQ06"/>
<keyword evidence="1" id="KW-0677">Repeat</keyword>
<dbReference type="PANTHER" id="PTHR23084">
    <property type="entry name" value="PHOSPHATIDYLINOSITOL-4-PHOSPHATE 5-KINASE RELATED"/>
    <property type="match status" value="1"/>
</dbReference>
<accession>A0A8J8NQ06</accession>
<comment type="caution">
    <text evidence="2">The sequence shown here is derived from an EMBL/GenBank/DDBJ whole genome shotgun (WGS) entry which is preliminary data.</text>
</comment>
<name>A0A8J8NQ06_HALGN</name>
<evidence type="ECO:0000313" key="3">
    <source>
        <dbReference type="Proteomes" id="UP000785679"/>
    </source>
</evidence>
<evidence type="ECO:0000313" key="2">
    <source>
        <dbReference type="EMBL" id="TNV79358.1"/>
    </source>
</evidence>
<organism evidence="2 3">
    <name type="scientific">Halteria grandinella</name>
    <dbReference type="NCBI Taxonomy" id="5974"/>
    <lineage>
        <taxon>Eukaryota</taxon>
        <taxon>Sar</taxon>
        <taxon>Alveolata</taxon>
        <taxon>Ciliophora</taxon>
        <taxon>Intramacronucleata</taxon>
        <taxon>Spirotrichea</taxon>
        <taxon>Stichotrichia</taxon>
        <taxon>Sporadotrichida</taxon>
        <taxon>Halteriidae</taxon>
        <taxon>Halteria</taxon>
    </lineage>
</organism>
<dbReference type="SUPFAM" id="SSF82185">
    <property type="entry name" value="Histone H3 K4-specific methyltransferase SET7/9 N-terminal domain"/>
    <property type="match status" value="1"/>
</dbReference>
<dbReference type="PANTHER" id="PTHR23084:SF263">
    <property type="entry name" value="MORN REPEAT-CONTAINING PROTEIN 1"/>
    <property type="match status" value="1"/>
</dbReference>
<gene>
    <name evidence="2" type="ORF">FGO68_gene1272</name>
</gene>